<dbReference type="GO" id="GO:0030288">
    <property type="term" value="C:outer membrane-bounded periplasmic space"/>
    <property type="evidence" value="ECO:0007669"/>
    <property type="project" value="TreeGrafter"/>
</dbReference>
<feature type="chain" id="PRO_5037464448" evidence="4">
    <location>
        <begin position="34"/>
        <end position="607"/>
    </location>
</feature>
<dbReference type="SUPFAM" id="SSF53850">
    <property type="entry name" value="Periplasmic binding protein-like II"/>
    <property type="match status" value="1"/>
</dbReference>
<keyword evidence="7" id="KW-1185">Reference proteome</keyword>
<dbReference type="Gene3D" id="3.10.105.10">
    <property type="entry name" value="Dipeptide-binding Protein, Domain 3"/>
    <property type="match status" value="1"/>
</dbReference>
<proteinExistence type="inferred from homology"/>
<keyword evidence="3 4" id="KW-0732">Signal</keyword>
<evidence type="ECO:0000313" key="6">
    <source>
        <dbReference type="EMBL" id="MBJ3774733.1"/>
    </source>
</evidence>
<dbReference type="InterPro" id="IPR000914">
    <property type="entry name" value="SBP_5_dom"/>
</dbReference>
<evidence type="ECO:0000259" key="5">
    <source>
        <dbReference type="Pfam" id="PF00496"/>
    </source>
</evidence>
<dbReference type="EMBL" id="JAEKJA010000002">
    <property type="protein sequence ID" value="MBJ3774733.1"/>
    <property type="molecule type" value="Genomic_DNA"/>
</dbReference>
<sequence length="607" mass="67666">MIDPTPRLAIPHRLARLVVVALTLAWSMLPAYAADGIAMHGRPALSEGDPLPYANPDAPQGGRITFGALGSFDSLNPLIPRGTRAPGARDPLYGNLVYESLLDRNYDEPFSLYGLLASDVEVPPERDWVRFTIDPEARFSDGEPVTAEDVVFSLELLRKEGWPYARTYYSKVEDIETPDDRTVVFRFPNADDRELPLILGLMPILPKHATDPEAFSHTTLSPPPGTGPYVIGDVEGGRSVTYERNPDYWGNDHPLNAGRYNADEIRFVFYRDETTMFEAFKAGEIDAYLESDAGRWVSGYAFPAVYDGRIVRESVPTGIPRGMFAFVFNTRRPPFDDERVRQAMNLLFDFPWINAQLFHGAYTRTTSFFVGSELQSTGHPASEAETRMLAPYGGVVDDAIMAGTWRPPTSDGSGRDRKNVRAALGLLAEAGWRIDGGRLVDGAGEPFRFEILVATREDERLALAYQRLLRPVGIEARVRYVDSGQYTQRMLAFDFDMARVFWPASLSPGNEQLHRWSSAAADVEGSFNYAGAKEPAIDAMIAEMLAAEDRGAFVDAVRALDRVLLSGSYVIPLYHSPDQWVARARRLGRPERQSLSGIELETWWVNP</sequence>
<protein>
    <submittedName>
        <fullName evidence="6">ABC transporter substrate-binding protein</fullName>
    </submittedName>
</protein>
<dbReference type="Gene3D" id="3.40.190.10">
    <property type="entry name" value="Periplasmic binding protein-like II"/>
    <property type="match status" value="1"/>
</dbReference>
<dbReference type="RefSeq" id="WP_198880635.1">
    <property type="nucleotide sequence ID" value="NZ_JAEKJA010000002.1"/>
</dbReference>
<dbReference type="CDD" id="cd08497">
    <property type="entry name" value="MbnE-like"/>
    <property type="match status" value="1"/>
</dbReference>
<dbReference type="GO" id="GO:0015833">
    <property type="term" value="P:peptide transport"/>
    <property type="evidence" value="ECO:0007669"/>
    <property type="project" value="TreeGrafter"/>
</dbReference>
<name>A0A934MET8_9HYPH</name>
<dbReference type="GO" id="GO:0042884">
    <property type="term" value="P:microcin transport"/>
    <property type="evidence" value="ECO:0007669"/>
    <property type="project" value="TreeGrafter"/>
</dbReference>
<evidence type="ECO:0000313" key="7">
    <source>
        <dbReference type="Proteomes" id="UP000609531"/>
    </source>
</evidence>
<dbReference type="Pfam" id="PF00496">
    <property type="entry name" value="SBP_bac_5"/>
    <property type="match status" value="1"/>
</dbReference>
<reference evidence="6" key="1">
    <citation type="submission" date="2020-12" db="EMBL/GenBank/DDBJ databases">
        <title>Bacterial taxonomy.</title>
        <authorList>
            <person name="Pan X."/>
        </authorList>
    </citation>
    <scope>NUCLEOTIDE SEQUENCE</scope>
    <source>
        <strain evidence="6">B2012</strain>
    </source>
</reference>
<dbReference type="PANTHER" id="PTHR30290:SF64">
    <property type="entry name" value="ABC TRANSPORTER PERIPLASMIC BINDING PROTEIN"/>
    <property type="match status" value="1"/>
</dbReference>
<comment type="subcellular location">
    <subcellularLocation>
        <location evidence="1">Periplasm</location>
    </subcellularLocation>
</comment>
<gene>
    <name evidence="6" type="ORF">JCR33_03490</name>
</gene>
<accession>A0A934MET8</accession>
<evidence type="ECO:0000256" key="3">
    <source>
        <dbReference type="ARBA" id="ARBA00022729"/>
    </source>
</evidence>
<dbReference type="PANTHER" id="PTHR30290">
    <property type="entry name" value="PERIPLASMIC BINDING COMPONENT OF ABC TRANSPORTER"/>
    <property type="match status" value="1"/>
</dbReference>
<comment type="caution">
    <text evidence="6">The sequence shown here is derived from an EMBL/GenBank/DDBJ whole genome shotgun (WGS) entry which is preliminary data.</text>
</comment>
<organism evidence="6 7">
    <name type="scientific">Acuticoccus mangrovi</name>
    <dbReference type="NCBI Taxonomy" id="2796142"/>
    <lineage>
        <taxon>Bacteria</taxon>
        <taxon>Pseudomonadati</taxon>
        <taxon>Pseudomonadota</taxon>
        <taxon>Alphaproteobacteria</taxon>
        <taxon>Hyphomicrobiales</taxon>
        <taxon>Amorphaceae</taxon>
        <taxon>Acuticoccus</taxon>
    </lineage>
</organism>
<comment type="similarity">
    <text evidence="2">Belongs to the bacterial solute-binding protein 5 family.</text>
</comment>
<dbReference type="Proteomes" id="UP000609531">
    <property type="component" value="Unassembled WGS sequence"/>
</dbReference>
<dbReference type="GO" id="GO:1904680">
    <property type="term" value="F:peptide transmembrane transporter activity"/>
    <property type="evidence" value="ECO:0007669"/>
    <property type="project" value="TreeGrafter"/>
</dbReference>
<evidence type="ECO:0000256" key="1">
    <source>
        <dbReference type="ARBA" id="ARBA00004418"/>
    </source>
</evidence>
<evidence type="ECO:0000256" key="2">
    <source>
        <dbReference type="ARBA" id="ARBA00005695"/>
    </source>
</evidence>
<dbReference type="PIRSF" id="PIRSF002741">
    <property type="entry name" value="MppA"/>
    <property type="match status" value="1"/>
</dbReference>
<feature type="signal peptide" evidence="4">
    <location>
        <begin position="1"/>
        <end position="33"/>
    </location>
</feature>
<feature type="domain" description="Solute-binding protein family 5" evidence="5">
    <location>
        <begin position="113"/>
        <end position="520"/>
    </location>
</feature>
<dbReference type="InterPro" id="IPR039424">
    <property type="entry name" value="SBP_5"/>
</dbReference>
<dbReference type="GO" id="GO:0043190">
    <property type="term" value="C:ATP-binding cassette (ABC) transporter complex"/>
    <property type="evidence" value="ECO:0007669"/>
    <property type="project" value="InterPro"/>
</dbReference>
<dbReference type="InterPro" id="IPR030678">
    <property type="entry name" value="Peptide/Ni-bd"/>
</dbReference>
<dbReference type="AlphaFoldDB" id="A0A934MET8"/>
<evidence type="ECO:0000256" key="4">
    <source>
        <dbReference type="SAM" id="SignalP"/>
    </source>
</evidence>